<evidence type="ECO:0000313" key="3">
    <source>
        <dbReference type="EMBL" id="MFC5745972.1"/>
    </source>
</evidence>
<feature type="compositionally biased region" description="Low complexity" evidence="1">
    <location>
        <begin position="133"/>
        <end position="147"/>
    </location>
</feature>
<dbReference type="Proteomes" id="UP001596074">
    <property type="component" value="Unassembled WGS sequence"/>
</dbReference>
<reference evidence="4" key="1">
    <citation type="journal article" date="2019" name="Int. J. Syst. Evol. Microbiol.">
        <title>The Global Catalogue of Microorganisms (GCM) 10K type strain sequencing project: providing services to taxonomists for standard genome sequencing and annotation.</title>
        <authorList>
            <consortium name="The Broad Institute Genomics Platform"/>
            <consortium name="The Broad Institute Genome Sequencing Center for Infectious Disease"/>
            <person name="Wu L."/>
            <person name="Ma J."/>
        </authorList>
    </citation>
    <scope>NUCLEOTIDE SEQUENCE [LARGE SCALE GENOMIC DNA]</scope>
    <source>
        <strain evidence="4">KCTC 42087</strain>
    </source>
</reference>
<feature type="compositionally biased region" description="Pro residues" evidence="1">
    <location>
        <begin position="54"/>
        <end position="68"/>
    </location>
</feature>
<keyword evidence="2" id="KW-1133">Transmembrane helix</keyword>
<comment type="caution">
    <text evidence="3">The sequence shown here is derived from an EMBL/GenBank/DDBJ whole genome shotgun (WGS) entry which is preliminary data.</text>
</comment>
<feature type="transmembrane region" description="Helical" evidence="2">
    <location>
        <begin position="109"/>
        <end position="129"/>
    </location>
</feature>
<sequence length="299" mass="30969">MPRCTRCNAPLGDQGDATAPDPGQYPHGPLGSPAPPPWGPSGGGPAGDPGCWPSSPPPASSPPPPMPPHGDRDGETTISLSDEPWDNDQWVEPEIWNPDQIRKKSPLPYVLLGGGVVALLAIALAIVFWPSSGGTGTPTANTPASAGEQSPGSESQPVSDSPSDSGDATDLNRQAGQVDSLLTEMSSTRSELGSVVTSGCTTAGLERIRNQRQEQLGKAKALDVSALENGTALRDALVRALEASVQSNQRYLDVAPGCPSDDDVAPINGQASQAKSDFIGYWRPNAEKAGLDVRGPDDI</sequence>
<feature type="region of interest" description="Disordered" evidence="1">
    <location>
        <begin position="133"/>
        <end position="171"/>
    </location>
</feature>
<keyword evidence="2" id="KW-0472">Membrane</keyword>
<name>A0ABW0ZTF7_9ACTN</name>
<protein>
    <submittedName>
        <fullName evidence="3">Uncharacterized protein</fullName>
    </submittedName>
</protein>
<keyword evidence="2" id="KW-0812">Transmembrane</keyword>
<evidence type="ECO:0000256" key="1">
    <source>
        <dbReference type="SAM" id="MobiDB-lite"/>
    </source>
</evidence>
<feature type="compositionally biased region" description="Polar residues" evidence="1">
    <location>
        <begin position="148"/>
        <end position="171"/>
    </location>
</feature>
<organism evidence="3 4">
    <name type="scientific">Actinomadura rugatobispora</name>
    <dbReference type="NCBI Taxonomy" id="1994"/>
    <lineage>
        <taxon>Bacteria</taxon>
        <taxon>Bacillati</taxon>
        <taxon>Actinomycetota</taxon>
        <taxon>Actinomycetes</taxon>
        <taxon>Streptosporangiales</taxon>
        <taxon>Thermomonosporaceae</taxon>
        <taxon>Actinomadura</taxon>
    </lineage>
</organism>
<feature type="region of interest" description="Disordered" evidence="1">
    <location>
        <begin position="1"/>
        <end position="102"/>
    </location>
</feature>
<dbReference type="EMBL" id="JBHSON010000011">
    <property type="protein sequence ID" value="MFC5745972.1"/>
    <property type="molecule type" value="Genomic_DNA"/>
</dbReference>
<gene>
    <name evidence="3" type="ORF">ACFPZN_10165</name>
</gene>
<evidence type="ECO:0000313" key="4">
    <source>
        <dbReference type="Proteomes" id="UP001596074"/>
    </source>
</evidence>
<dbReference type="RefSeq" id="WP_378281592.1">
    <property type="nucleotide sequence ID" value="NZ_JBHSON010000011.1"/>
</dbReference>
<accession>A0ABW0ZTF7</accession>
<proteinExistence type="predicted"/>
<evidence type="ECO:0000256" key="2">
    <source>
        <dbReference type="SAM" id="Phobius"/>
    </source>
</evidence>
<keyword evidence="4" id="KW-1185">Reference proteome</keyword>